<feature type="region of interest" description="Disordered" evidence="4">
    <location>
        <begin position="246"/>
        <end position="292"/>
    </location>
</feature>
<dbReference type="FunFam" id="1.20.5.170:FF:000067">
    <property type="entry name" value="BZIP transcription factor"/>
    <property type="match status" value="1"/>
</dbReference>
<feature type="compositionally biased region" description="Low complexity" evidence="4">
    <location>
        <begin position="72"/>
        <end position="84"/>
    </location>
</feature>
<keyword evidence="7" id="KW-1185">Reference proteome</keyword>
<reference evidence="6" key="1">
    <citation type="submission" date="2014-03" db="EMBL/GenBank/DDBJ databases">
        <authorList>
            <person name="Casaregola S."/>
        </authorList>
    </citation>
    <scope>NUCLEOTIDE SEQUENCE [LARGE SCALE GENOMIC DNA]</scope>
    <source>
        <strain evidence="6">CLIB 918</strain>
    </source>
</reference>
<dbReference type="InterPro" id="IPR004827">
    <property type="entry name" value="bZIP"/>
</dbReference>
<evidence type="ECO:0000256" key="3">
    <source>
        <dbReference type="ARBA" id="ARBA00023242"/>
    </source>
</evidence>
<dbReference type="Proteomes" id="UP000242525">
    <property type="component" value="Unassembled WGS sequence"/>
</dbReference>
<dbReference type="GO" id="GO:0090575">
    <property type="term" value="C:RNA polymerase II transcription regulator complex"/>
    <property type="evidence" value="ECO:0007669"/>
    <property type="project" value="TreeGrafter"/>
</dbReference>
<dbReference type="PANTHER" id="PTHR40621">
    <property type="entry name" value="TRANSCRIPTION FACTOR KAPC-RELATED"/>
    <property type="match status" value="1"/>
</dbReference>
<dbReference type="SUPFAM" id="SSF111430">
    <property type="entry name" value="YAP1 redox domain"/>
    <property type="match status" value="1"/>
</dbReference>
<sequence length="477" mass="52421">MSQPNFQSDQSFLDSLHPSYDKDFNENTLPINDPLMDVEISSLLQTTTPFGFTDNLSNILPPSFDTKKTPESSLDSLSFSPQSPIFTTGDTDSLFANSSPAVSTSEQIASLWESSEVKRKPSIVPGDEKASKVAKPAPKKAGRKADPVEPANKRKAQNRAAQRAFRERKEKHLKDLEDKIAELESESLTANTENDFLRQQVKRLQNELNQYRAARTSQSSTNSTPASSGQFTFEFPFFQRTVFNQQSKKARSNSGDSSASSSILSPSSNTDSISSISSNSPHEKIISTPSCPAPQKGEDTFCEQLNLACGTRLDPIPKAPKSISDDTPLIISALPDDNSLLSQNKSLNILSPPVFELDFLSEYRDPVFEPESFSLPDLTTESSIFDPLQPVKQEQVKQQADSDLQETVPANSNKLMTCTAVWDRISAHPKFGELDIDGLCAELRTKAKCSETGAVLSENDVNKVLSTLESRTKKPVV</sequence>
<evidence type="ECO:0000256" key="1">
    <source>
        <dbReference type="ARBA" id="ARBA00004123"/>
    </source>
</evidence>
<keyword evidence="3" id="KW-0539">Nucleus</keyword>
<dbReference type="InterPro" id="IPR013910">
    <property type="entry name" value="TF_PAP1"/>
</dbReference>
<dbReference type="PROSITE" id="PS00036">
    <property type="entry name" value="BZIP_BASIC"/>
    <property type="match status" value="1"/>
</dbReference>
<dbReference type="SUPFAM" id="SSF57959">
    <property type="entry name" value="Leucine zipper domain"/>
    <property type="match status" value="1"/>
</dbReference>
<organism evidence="6 7">
    <name type="scientific">Geotrichum candidum</name>
    <name type="common">Oospora lactis</name>
    <name type="synonym">Dipodascus geotrichum</name>
    <dbReference type="NCBI Taxonomy" id="1173061"/>
    <lineage>
        <taxon>Eukaryota</taxon>
        <taxon>Fungi</taxon>
        <taxon>Dikarya</taxon>
        <taxon>Ascomycota</taxon>
        <taxon>Saccharomycotina</taxon>
        <taxon>Dipodascomycetes</taxon>
        <taxon>Dipodascales</taxon>
        <taxon>Dipodascaceae</taxon>
        <taxon>Geotrichum</taxon>
    </lineage>
</organism>
<accession>A0A0J9X2L4</accession>
<feature type="region of interest" description="Disordered" evidence="4">
    <location>
        <begin position="1"/>
        <end position="28"/>
    </location>
</feature>
<evidence type="ECO:0000256" key="4">
    <source>
        <dbReference type="SAM" id="MobiDB-lite"/>
    </source>
</evidence>
<evidence type="ECO:0000313" key="6">
    <source>
        <dbReference type="EMBL" id="CDO51260.1"/>
    </source>
</evidence>
<feature type="compositionally biased region" description="Polar residues" evidence="4">
    <location>
        <begin position="1"/>
        <end position="13"/>
    </location>
</feature>
<dbReference type="Gene3D" id="1.10.238.100">
    <property type="entry name" value="YAP1 redox domain. Chain B"/>
    <property type="match status" value="1"/>
</dbReference>
<feature type="region of interest" description="Disordered" evidence="4">
    <location>
        <begin position="113"/>
        <end position="172"/>
    </location>
</feature>
<gene>
    <name evidence="6" type="ORF">BN980_GECA01s03332g</name>
</gene>
<dbReference type="InterPro" id="IPR046347">
    <property type="entry name" value="bZIP_sf"/>
</dbReference>
<dbReference type="GO" id="GO:0034599">
    <property type="term" value="P:cellular response to oxidative stress"/>
    <property type="evidence" value="ECO:0007669"/>
    <property type="project" value="UniProtKB-ARBA"/>
</dbReference>
<feature type="compositionally biased region" description="Low complexity" evidence="4">
    <location>
        <begin position="252"/>
        <end position="280"/>
    </location>
</feature>
<dbReference type="EMBL" id="CCBN010000001">
    <property type="protein sequence ID" value="CDO51260.1"/>
    <property type="molecule type" value="Genomic_DNA"/>
</dbReference>
<feature type="region of interest" description="Disordered" evidence="4">
    <location>
        <begin position="57"/>
        <end position="100"/>
    </location>
</feature>
<protein>
    <recommendedName>
        <fullName evidence="5">BZIP domain-containing protein</fullName>
    </recommendedName>
</protein>
<feature type="compositionally biased region" description="Polar residues" evidence="4">
    <location>
        <begin position="85"/>
        <end position="100"/>
    </location>
</feature>
<dbReference type="Pfam" id="PF08601">
    <property type="entry name" value="PAP1"/>
    <property type="match status" value="1"/>
</dbReference>
<name>A0A0J9X2L4_GEOCN</name>
<dbReference type="InterPro" id="IPR023167">
    <property type="entry name" value="Yap1_redox_dom_sf"/>
</dbReference>
<dbReference type="OrthoDB" id="5380163at2759"/>
<dbReference type="GO" id="GO:0000976">
    <property type="term" value="F:transcription cis-regulatory region binding"/>
    <property type="evidence" value="ECO:0007669"/>
    <property type="project" value="InterPro"/>
</dbReference>
<evidence type="ECO:0000313" key="7">
    <source>
        <dbReference type="Proteomes" id="UP000242525"/>
    </source>
</evidence>
<evidence type="ECO:0000256" key="2">
    <source>
        <dbReference type="ARBA" id="ARBA00004496"/>
    </source>
</evidence>
<evidence type="ECO:0000259" key="5">
    <source>
        <dbReference type="PROSITE" id="PS50217"/>
    </source>
</evidence>
<dbReference type="PANTHER" id="PTHR40621:SF6">
    <property type="entry name" value="AP-1-LIKE TRANSCRIPTION FACTOR YAP1-RELATED"/>
    <property type="match status" value="1"/>
</dbReference>
<dbReference type="STRING" id="1173061.A0A0J9X2L4"/>
<dbReference type="SMART" id="SM00338">
    <property type="entry name" value="BRLZ"/>
    <property type="match status" value="1"/>
</dbReference>
<dbReference type="InterPro" id="IPR050936">
    <property type="entry name" value="AP-1-like"/>
</dbReference>
<comment type="subcellular location">
    <subcellularLocation>
        <location evidence="2">Cytoplasm</location>
    </subcellularLocation>
    <subcellularLocation>
        <location evidence="1">Nucleus</location>
    </subcellularLocation>
</comment>
<dbReference type="Gene3D" id="1.20.5.170">
    <property type="match status" value="1"/>
</dbReference>
<dbReference type="PROSITE" id="PS50217">
    <property type="entry name" value="BZIP"/>
    <property type="match status" value="1"/>
</dbReference>
<feature type="domain" description="BZIP" evidence="5">
    <location>
        <begin position="153"/>
        <end position="211"/>
    </location>
</feature>
<comment type="caution">
    <text evidence="6">The sequence shown here is derived from an EMBL/GenBank/DDBJ whole genome shotgun (WGS) entry which is preliminary data.</text>
</comment>
<dbReference type="AlphaFoldDB" id="A0A0J9X2L4"/>
<dbReference type="CDD" id="cd14688">
    <property type="entry name" value="bZIP_YAP"/>
    <property type="match status" value="1"/>
</dbReference>
<dbReference type="GO" id="GO:0001228">
    <property type="term" value="F:DNA-binding transcription activator activity, RNA polymerase II-specific"/>
    <property type="evidence" value="ECO:0007669"/>
    <property type="project" value="TreeGrafter"/>
</dbReference>
<proteinExistence type="predicted"/>
<dbReference type="GO" id="GO:0005737">
    <property type="term" value="C:cytoplasm"/>
    <property type="evidence" value="ECO:0007669"/>
    <property type="project" value="UniProtKB-SubCell"/>
</dbReference>